<keyword evidence="8" id="KW-1185">Reference proteome</keyword>
<evidence type="ECO:0000256" key="6">
    <source>
        <dbReference type="SAM" id="Coils"/>
    </source>
</evidence>
<dbReference type="SUPFAM" id="SSF57959">
    <property type="entry name" value="Leucine zipper domain"/>
    <property type="match status" value="1"/>
</dbReference>
<reference evidence="9" key="1">
    <citation type="submission" date="2025-08" db="UniProtKB">
        <authorList>
            <consortium name="RefSeq"/>
        </authorList>
    </citation>
    <scope>IDENTIFICATION</scope>
</reference>
<dbReference type="PANTHER" id="PTHR46004">
    <property type="entry name" value="CYCLIC AMP RESPONSE ELEMENT-BINDING PROTEIN A"/>
    <property type="match status" value="1"/>
</dbReference>
<dbReference type="Pfam" id="PF00170">
    <property type="entry name" value="bZIP_1"/>
    <property type="match status" value="1"/>
</dbReference>
<evidence type="ECO:0000259" key="7">
    <source>
        <dbReference type="PROSITE" id="PS50217"/>
    </source>
</evidence>
<dbReference type="SMART" id="SM00338">
    <property type="entry name" value="BRLZ"/>
    <property type="match status" value="1"/>
</dbReference>
<dbReference type="PROSITE" id="PS00036">
    <property type="entry name" value="BZIP_BASIC"/>
    <property type="match status" value="1"/>
</dbReference>
<protein>
    <submittedName>
        <fullName evidence="9">CREB-H transcription factor homolog let-607 isoform X3</fullName>
    </submittedName>
</protein>
<evidence type="ECO:0000256" key="5">
    <source>
        <dbReference type="ARBA" id="ARBA00023242"/>
    </source>
</evidence>
<dbReference type="InterPro" id="IPR046347">
    <property type="entry name" value="bZIP_sf"/>
</dbReference>
<dbReference type="PROSITE" id="PS50217">
    <property type="entry name" value="BZIP"/>
    <property type="match status" value="1"/>
</dbReference>
<evidence type="ECO:0000256" key="3">
    <source>
        <dbReference type="ARBA" id="ARBA00023125"/>
    </source>
</evidence>
<feature type="domain" description="BZIP" evidence="7">
    <location>
        <begin position="125"/>
        <end position="185"/>
    </location>
</feature>
<evidence type="ECO:0000256" key="4">
    <source>
        <dbReference type="ARBA" id="ARBA00023163"/>
    </source>
</evidence>
<dbReference type="InterPro" id="IPR004827">
    <property type="entry name" value="bZIP"/>
</dbReference>
<dbReference type="CDD" id="cd14689">
    <property type="entry name" value="bZIP_CREB3"/>
    <property type="match status" value="1"/>
</dbReference>
<gene>
    <name evidence="9" type="primary">LOC101237935</name>
</gene>
<sequence length="361" mass="41781">MSYKSNEDLSRCLSPLLSRSVNASRSSSPSLSMVYQAKEIKNEIDMDINSSENDVAEYIVNNYPPSTSPISETFTDPVSMVTISETFTDPVSMVTLSKSSYYSTEKRQQMNFDNPKEGSLDDDLELKKIRRRMKNKISAQESRRRKKEYVDMLEHRLKQKDSEKDLLQQKVTELEEKIRTLVDELFIQKRLLQQPESTFNDPLMRIYSRNSQIHKSTQTGACLSCYQKIQDQHNPKEYKKSPILLPPPLKKTLSPYETNKENDTFHKSRVRHRFDIIGENYTVNDTSLKKETTSMLSNHSHSVKRRNIDSILENKFSRHFSPNPENSCMIIKEQLDDCSSATCSLFLQLSNTDHITSPSHT</sequence>
<keyword evidence="4" id="KW-0804">Transcription</keyword>
<keyword evidence="2" id="KW-0805">Transcription regulation</keyword>
<evidence type="ECO:0000313" key="9">
    <source>
        <dbReference type="RefSeq" id="XP_065669458.1"/>
    </source>
</evidence>
<accession>A0ABM4D596</accession>
<feature type="coiled-coil region" evidence="6">
    <location>
        <begin position="150"/>
        <end position="184"/>
    </location>
</feature>
<organism evidence="8 9">
    <name type="scientific">Hydra vulgaris</name>
    <name type="common">Hydra</name>
    <name type="synonym">Hydra attenuata</name>
    <dbReference type="NCBI Taxonomy" id="6087"/>
    <lineage>
        <taxon>Eukaryota</taxon>
        <taxon>Metazoa</taxon>
        <taxon>Cnidaria</taxon>
        <taxon>Hydrozoa</taxon>
        <taxon>Hydroidolina</taxon>
        <taxon>Anthoathecata</taxon>
        <taxon>Aplanulata</taxon>
        <taxon>Hydridae</taxon>
        <taxon>Hydra</taxon>
    </lineage>
</organism>
<dbReference type="GeneID" id="101237935"/>
<dbReference type="RefSeq" id="XP_065669458.1">
    <property type="nucleotide sequence ID" value="XM_065813386.1"/>
</dbReference>
<dbReference type="PANTHER" id="PTHR46004:SF3">
    <property type="entry name" value="CYCLIC AMP RESPONSE ELEMENT-BINDING PROTEIN A"/>
    <property type="match status" value="1"/>
</dbReference>
<dbReference type="Gene3D" id="1.20.5.170">
    <property type="match status" value="1"/>
</dbReference>
<proteinExistence type="predicted"/>
<keyword evidence="5" id="KW-0539">Nucleus</keyword>
<keyword evidence="6" id="KW-0175">Coiled coil</keyword>
<evidence type="ECO:0000256" key="1">
    <source>
        <dbReference type="ARBA" id="ARBA00004123"/>
    </source>
</evidence>
<name>A0ABM4D596_HYDVU</name>
<dbReference type="Proteomes" id="UP001652625">
    <property type="component" value="Chromosome 12"/>
</dbReference>
<comment type="subcellular location">
    <subcellularLocation>
        <location evidence="1">Nucleus</location>
    </subcellularLocation>
</comment>
<keyword evidence="3" id="KW-0238">DNA-binding</keyword>
<evidence type="ECO:0000256" key="2">
    <source>
        <dbReference type="ARBA" id="ARBA00023015"/>
    </source>
</evidence>
<evidence type="ECO:0000313" key="8">
    <source>
        <dbReference type="Proteomes" id="UP001652625"/>
    </source>
</evidence>